<comment type="caution">
    <text evidence="2">The sequence shown here is derived from an EMBL/GenBank/DDBJ whole genome shotgun (WGS) entry which is preliminary data.</text>
</comment>
<gene>
    <name evidence="2" type="ORF">CONPUDRAFT_73708</name>
</gene>
<dbReference type="InterPro" id="IPR036047">
    <property type="entry name" value="F-box-like_dom_sf"/>
</dbReference>
<keyword evidence="3" id="KW-1185">Reference proteome</keyword>
<organism evidence="2 3">
    <name type="scientific">Coniophora puteana (strain RWD-64-598)</name>
    <name type="common">Brown rot fungus</name>
    <dbReference type="NCBI Taxonomy" id="741705"/>
    <lineage>
        <taxon>Eukaryota</taxon>
        <taxon>Fungi</taxon>
        <taxon>Dikarya</taxon>
        <taxon>Basidiomycota</taxon>
        <taxon>Agaricomycotina</taxon>
        <taxon>Agaricomycetes</taxon>
        <taxon>Agaricomycetidae</taxon>
        <taxon>Boletales</taxon>
        <taxon>Coniophorineae</taxon>
        <taxon>Coniophoraceae</taxon>
        <taxon>Coniophora</taxon>
    </lineage>
</organism>
<sequence length="1264" mass="142470">MTLSVSPASFTILIGGRPIPPEVLGQIFSYLSACTMISISHVCHHFREVALHCSSLWTRLDFAVPRPRGWPETRMLLDRAKDQLLSLKISDDGSPEADFGSQDLDGEGERLIERALVPFRARSLDLYFSDKRILGVLSLLHEPAEHLVQLELTSANSYKEFIPDTFLAGHAPALEIVCLDRISLRWDSPLWSEMLKHLSLFNTPKETEPSFPELLSLLRKTPRLESLTLGEITFELTLPSFHEDSIPDSNHVVSLPFLRALCFFGMFDRYTNFLTHLILPRDVAIRIEADLYSPEDIGPLFPKSLLEAKCTREVNADSMDTTRQAYYTLSIHARDDSEGDSEGDLIMRDSGKQRETYDISVHPSSYDASDTLSDLDFASIFDSDGYFSMVWVPGEYHCSPDLFYDEVTGYFVPYSCSPRIDAKFTCYFTDVSDRDPSWIPHDYLFSTFLSPACARLDNIDTLKLSVHNDNLSLDWTTLFKSAPRVSRLVVDVDEGDFSAIMDALQPERDSGMSLLPELSQLYLYWNGYDDDGEDDEYIEFLNPSTMVDFVGLLSARKQSSVRSLDRLVIRGADFETQYQEFAGTLEVLLCALNFLEDRDKISENHFPLDPCFDPRLDTLTLDDWLTLAMTLALDPASLRSRGSVRRVSKQLFVFRTQFNWQDITTVSYLLPQAPSNKHTAHYAMSLNSQLTLSNGASVLSYPIPFIMQLPTELLARIFYFCLPDARIRLTWTCRHLRDVALGNCSLWTKFNIHPFDASTFERENTKMARAGDRYPIDLRVSIDHPPSDDTDLDIGYDLLDCALSPESACRYRTLDLWLIATDTAYPLSQLVHAAPLLETLIVNIDYSTVDMDWEEHSQSLSDSFLGNYAPKLRTIMLTACSLNWNSNLFGAALTHLSIQHVSDSEESELIEMLRLLQRTPALKTLRLDGSFYWEEVDAEDHPRPVVSLPHLERLYICNHSFPELFLFVGGLTLPDKVQICFSVMYNCAADSDALLPRSLLEPKLRLGNGQPPNKTLSIYAHAFYNISVHTSTYVDALTEDLSFWSVYDQGTEHGSELCPANTDHSFDDVTGEYIPNTSYPRIDASFPRPEDEGTEHENLLPTLMPLAGAGLENIDTLKLVTSTHPGRAVDWNILLSAMPNLSRLALDVTPSDLISFLNALSPSSVDGEKAVLVPNLKELYLQWCYVESVGQGSQKTISYSPPSNAINALKARAAAGEKLAKFVMCGVQGVSRAFQVFEPELKSTAAVFEWREWAMRVNTESSLD</sequence>
<dbReference type="KEGG" id="cput:CONPUDRAFT_73708"/>
<dbReference type="GeneID" id="19209140"/>
<dbReference type="Pfam" id="PF12937">
    <property type="entry name" value="F-box-like"/>
    <property type="match status" value="2"/>
</dbReference>
<name>A0A5M3MPY4_CONPW</name>
<dbReference type="RefSeq" id="XP_007769117.1">
    <property type="nucleotide sequence ID" value="XM_007770927.1"/>
</dbReference>
<dbReference type="Gene3D" id="3.80.10.10">
    <property type="entry name" value="Ribonuclease Inhibitor"/>
    <property type="match status" value="1"/>
</dbReference>
<evidence type="ECO:0000313" key="2">
    <source>
        <dbReference type="EMBL" id="EIW80621.1"/>
    </source>
</evidence>
<dbReference type="InterPro" id="IPR032675">
    <property type="entry name" value="LRR_dom_sf"/>
</dbReference>
<dbReference type="OrthoDB" id="3181669at2759"/>
<dbReference type="PANTHER" id="PTHR38926:SF5">
    <property type="entry name" value="F-BOX AND LEUCINE-RICH REPEAT PROTEIN 6"/>
    <property type="match status" value="1"/>
</dbReference>
<dbReference type="Proteomes" id="UP000053558">
    <property type="component" value="Unassembled WGS sequence"/>
</dbReference>
<dbReference type="Gene3D" id="1.20.1280.50">
    <property type="match status" value="1"/>
</dbReference>
<dbReference type="PROSITE" id="PS50181">
    <property type="entry name" value="FBOX"/>
    <property type="match status" value="2"/>
</dbReference>
<proteinExistence type="predicted"/>
<protein>
    <recommendedName>
        <fullName evidence="1">F-box domain-containing protein</fullName>
    </recommendedName>
</protein>
<dbReference type="EMBL" id="JH711579">
    <property type="protein sequence ID" value="EIW80621.1"/>
    <property type="molecule type" value="Genomic_DNA"/>
</dbReference>
<accession>A0A5M3MPY4</accession>
<evidence type="ECO:0000313" key="3">
    <source>
        <dbReference type="Proteomes" id="UP000053558"/>
    </source>
</evidence>
<dbReference type="InterPro" id="IPR001810">
    <property type="entry name" value="F-box_dom"/>
</dbReference>
<evidence type="ECO:0000259" key="1">
    <source>
        <dbReference type="PROSITE" id="PS50181"/>
    </source>
</evidence>
<reference evidence="3" key="1">
    <citation type="journal article" date="2012" name="Science">
        <title>The Paleozoic origin of enzymatic lignin decomposition reconstructed from 31 fungal genomes.</title>
        <authorList>
            <person name="Floudas D."/>
            <person name="Binder M."/>
            <person name="Riley R."/>
            <person name="Barry K."/>
            <person name="Blanchette R.A."/>
            <person name="Henrissat B."/>
            <person name="Martinez A.T."/>
            <person name="Otillar R."/>
            <person name="Spatafora J.W."/>
            <person name="Yadav J.S."/>
            <person name="Aerts A."/>
            <person name="Benoit I."/>
            <person name="Boyd A."/>
            <person name="Carlson A."/>
            <person name="Copeland A."/>
            <person name="Coutinho P.M."/>
            <person name="de Vries R.P."/>
            <person name="Ferreira P."/>
            <person name="Findley K."/>
            <person name="Foster B."/>
            <person name="Gaskell J."/>
            <person name="Glotzer D."/>
            <person name="Gorecki P."/>
            <person name="Heitman J."/>
            <person name="Hesse C."/>
            <person name="Hori C."/>
            <person name="Igarashi K."/>
            <person name="Jurgens J.A."/>
            <person name="Kallen N."/>
            <person name="Kersten P."/>
            <person name="Kohler A."/>
            <person name="Kuees U."/>
            <person name="Kumar T.K.A."/>
            <person name="Kuo A."/>
            <person name="LaButti K."/>
            <person name="Larrondo L.F."/>
            <person name="Lindquist E."/>
            <person name="Ling A."/>
            <person name="Lombard V."/>
            <person name="Lucas S."/>
            <person name="Lundell T."/>
            <person name="Martin R."/>
            <person name="McLaughlin D.J."/>
            <person name="Morgenstern I."/>
            <person name="Morin E."/>
            <person name="Murat C."/>
            <person name="Nagy L.G."/>
            <person name="Nolan M."/>
            <person name="Ohm R.A."/>
            <person name="Patyshakuliyeva A."/>
            <person name="Rokas A."/>
            <person name="Ruiz-Duenas F.J."/>
            <person name="Sabat G."/>
            <person name="Salamov A."/>
            <person name="Samejima M."/>
            <person name="Schmutz J."/>
            <person name="Slot J.C."/>
            <person name="St John F."/>
            <person name="Stenlid J."/>
            <person name="Sun H."/>
            <person name="Sun S."/>
            <person name="Syed K."/>
            <person name="Tsang A."/>
            <person name="Wiebenga A."/>
            <person name="Young D."/>
            <person name="Pisabarro A."/>
            <person name="Eastwood D.C."/>
            <person name="Martin F."/>
            <person name="Cullen D."/>
            <person name="Grigoriev I.V."/>
            <person name="Hibbett D.S."/>
        </authorList>
    </citation>
    <scope>NUCLEOTIDE SEQUENCE [LARGE SCALE GENOMIC DNA]</scope>
    <source>
        <strain evidence="3">RWD-64-598 SS2</strain>
    </source>
</reference>
<dbReference type="AlphaFoldDB" id="A0A5M3MPY4"/>
<feature type="domain" description="F-box" evidence="1">
    <location>
        <begin position="703"/>
        <end position="750"/>
    </location>
</feature>
<dbReference type="PANTHER" id="PTHR38926">
    <property type="entry name" value="F-BOX DOMAIN CONTAINING PROTEIN, EXPRESSED"/>
    <property type="match status" value="1"/>
</dbReference>
<dbReference type="SMART" id="SM00256">
    <property type="entry name" value="FBOX"/>
    <property type="match status" value="2"/>
</dbReference>
<feature type="domain" description="F-box" evidence="1">
    <location>
        <begin position="13"/>
        <end position="60"/>
    </location>
</feature>
<dbReference type="SUPFAM" id="SSF81383">
    <property type="entry name" value="F-box domain"/>
    <property type="match status" value="2"/>
</dbReference>